<dbReference type="AlphaFoldDB" id="A0A1H6KAM7"/>
<protein>
    <submittedName>
        <fullName evidence="1">Uncharacterized protein</fullName>
    </submittedName>
</protein>
<dbReference type="STRING" id="420404.SAMN05421793_12311"/>
<proteinExistence type="predicted"/>
<evidence type="ECO:0000313" key="2">
    <source>
        <dbReference type="Proteomes" id="UP000198555"/>
    </source>
</evidence>
<gene>
    <name evidence="1" type="ORF">SAMN05421793_12311</name>
</gene>
<reference evidence="2" key="1">
    <citation type="submission" date="2016-10" db="EMBL/GenBank/DDBJ databases">
        <authorList>
            <person name="Varghese N."/>
            <person name="Submissions S."/>
        </authorList>
    </citation>
    <scope>NUCLEOTIDE SEQUENCE [LARGE SCALE GENOMIC DNA]</scope>
    <source>
        <strain evidence="2">DSM 19326</strain>
    </source>
</reference>
<dbReference type="Proteomes" id="UP000198555">
    <property type="component" value="Unassembled WGS sequence"/>
</dbReference>
<dbReference type="EMBL" id="FNWX01000023">
    <property type="protein sequence ID" value="SEH72130.1"/>
    <property type="molecule type" value="Genomic_DNA"/>
</dbReference>
<sequence>MKTIFEKLKLYFESNSEQQIIKDWSETEKYNSVGPKIDEFFHQSKIFYETEIRNSYWEFSCKNEILENPKFASDFFLY</sequence>
<evidence type="ECO:0000313" key="1">
    <source>
        <dbReference type="EMBL" id="SEH72130.1"/>
    </source>
</evidence>
<accession>A0A1H6KAM7</accession>
<name>A0A1H6KAM7_9FLAO</name>
<organism evidence="1 2">
    <name type="scientific">Epilithonimonas hominis</name>
    <dbReference type="NCBI Taxonomy" id="420404"/>
    <lineage>
        <taxon>Bacteria</taxon>
        <taxon>Pseudomonadati</taxon>
        <taxon>Bacteroidota</taxon>
        <taxon>Flavobacteriia</taxon>
        <taxon>Flavobacteriales</taxon>
        <taxon>Weeksellaceae</taxon>
        <taxon>Chryseobacterium group</taxon>
        <taxon>Epilithonimonas</taxon>
    </lineage>
</organism>
<keyword evidence="2" id="KW-1185">Reference proteome</keyword>